<name>A0A484LG98_9ASTE</name>
<proteinExistence type="predicted"/>
<dbReference type="SMART" id="SM00575">
    <property type="entry name" value="ZnF_PMZ"/>
    <property type="match status" value="1"/>
</dbReference>
<evidence type="ECO:0000256" key="1">
    <source>
        <dbReference type="ARBA" id="ARBA00022723"/>
    </source>
</evidence>
<evidence type="ECO:0000313" key="7">
    <source>
        <dbReference type="EMBL" id="VFQ75370.1"/>
    </source>
</evidence>
<evidence type="ECO:0000313" key="8">
    <source>
        <dbReference type="Proteomes" id="UP000595140"/>
    </source>
</evidence>
<dbReference type="EMBL" id="OOIL02001451">
    <property type="protein sequence ID" value="VFQ75370.1"/>
    <property type="molecule type" value="Genomic_DNA"/>
</dbReference>
<dbReference type="Pfam" id="PF04434">
    <property type="entry name" value="SWIM"/>
    <property type="match status" value="1"/>
</dbReference>
<evidence type="ECO:0000256" key="3">
    <source>
        <dbReference type="ARBA" id="ARBA00022833"/>
    </source>
</evidence>
<dbReference type="AlphaFoldDB" id="A0A484LG98"/>
<organism evidence="7 8">
    <name type="scientific">Cuscuta campestris</name>
    <dbReference type="NCBI Taxonomy" id="132261"/>
    <lineage>
        <taxon>Eukaryota</taxon>
        <taxon>Viridiplantae</taxon>
        <taxon>Streptophyta</taxon>
        <taxon>Embryophyta</taxon>
        <taxon>Tracheophyta</taxon>
        <taxon>Spermatophyta</taxon>
        <taxon>Magnoliopsida</taxon>
        <taxon>eudicotyledons</taxon>
        <taxon>Gunneridae</taxon>
        <taxon>Pentapetalae</taxon>
        <taxon>asterids</taxon>
        <taxon>lamiids</taxon>
        <taxon>Solanales</taxon>
        <taxon>Convolvulaceae</taxon>
        <taxon>Cuscuteae</taxon>
        <taxon>Cuscuta</taxon>
        <taxon>Cuscuta subgen. Grammica</taxon>
        <taxon>Cuscuta sect. Cleistogrammica</taxon>
    </lineage>
</organism>
<evidence type="ECO:0000259" key="6">
    <source>
        <dbReference type="PROSITE" id="PS50966"/>
    </source>
</evidence>
<evidence type="ECO:0000256" key="5">
    <source>
        <dbReference type="SAM" id="MobiDB-lite"/>
    </source>
</evidence>
<dbReference type="PROSITE" id="PS50966">
    <property type="entry name" value="ZF_SWIM"/>
    <property type="match status" value="1"/>
</dbReference>
<feature type="compositionally biased region" description="Basic residues" evidence="5">
    <location>
        <begin position="32"/>
        <end position="42"/>
    </location>
</feature>
<evidence type="ECO:0000256" key="2">
    <source>
        <dbReference type="ARBA" id="ARBA00022771"/>
    </source>
</evidence>
<feature type="region of interest" description="Disordered" evidence="5">
    <location>
        <begin position="30"/>
        <end position="65"/>
    </location>
</feature>
<dbReference type="InterPro" id="IPR007527">
    <property type="entry name" value="Znf_SWIM"/>
</dbReference>
<evidence type="ECO:0000256" key="4">
    <source>
        <dbReference type="PROSITE-ProRule" id="PRU00325"/>
    </source>
</evidence>
<keyword evidence="3" id="KW-0862">Zinc</keyword>
<dbReference type="GO" id="GO:0008270">
    <property type="term" value="F:zinc ion binding"/>
    <property type="evidence" value="ECO:0007669"/>
    <property type="project" value="UniProtKB-KW"/>
</dbReference>
<keyword evidence="1" id="KW-0479">Metal-binding</keyword>
<reference evidence="7 8" key="1">
    <citation type="submission" date="2018-04" db="EMBL/GenBank/DDBJ databases">
        <authorList>
            <person name="Vogel A."/>
        </authorList>
    </citation>
    <scope>NUCLEOTIDE SEQUENCE [LARGE SCALE GENOMIC DNA]</scope>
</reference>
<gene>
    <name evidence="7" type="ORF">CCAM_LOCUS17146</name>
</gene>
<dbReference type="InterPro" id="IPR006564">
    <property type="entry name" value="Znf_PMZ"/>
</dbReference>
<accession>A0A484LG98</accession>
<dbReference type="InterPro" id="IPR018289">
    <property type="entry name" value="MULE_transposase_dom"/>
</dbReference>
<dbReference type="PANTHER" id="PTHR31973">
    <property type="entry name" value="POLYPROTEIN, PUTATIVE-RELATED"/>
    <property type="match status" value="1"/>
</dbReference>
<dbReference type="Proteomes" id="UP000595140">
    <property type="component" value="Unassembled WGS sequence"/>
</dbReference>
<feature type="compositionally biased region" description="Acidic residues" evidence="5">
    <location>
        <begin position="244"/>
        <end position="254"/>
    </location>
</feature>
<sequence length="684" mass="78890">MPDYSVLLSAGGRNLNGLALLARTAASPLAPRRLRPHQRRPSHSSNPAAAAAAANQENDDEGDYDHPNSSPHFLAYWNGELKIENNEVDYSLHSNRAFVLDLDVSFDEFFNELLDAIADDNLNSIKKIWGKYPKYRDGVYAASRPFPISDERTWRCFVQKATKQYDELEVYLEALYVDNQVHGEEEIEEEEQQQHHHHYHHQHHEEQQQWASNPVWWGEAGPSNTAHEVEDESDPDDPMFVFNSDDESSSDESEVSGWVSMYTPDVYTEEPTNIQNCLDDEPRYQDFPIHRPVEQVSLQPTFRIPEIQIGYTYGDFKSFQFAVSLRNIAEHRHYRTSSKRRSYWLAKCSYPDQCPWLIQAAEASIDGFKFCFPVVSVDGTHLYGKYKGVLLLAVLMTANHEIFPLAYSLVDKEDGDSWSWFMMHLMRHVVPVNMSVCIISDRHGGIDVAFNTIPQLKEQCVTRRYCLRHLRSNFQKKFNSKKLKGLMYHAASTPDVCEFNRTMQQIHTQRAEAYDWLKTLPLEKWALCCDGGARYGILTTNLSESFNHVLKGCRSLPVYAIVKTTYERLVKLFADKRTDGFTWQQAGFKFPKYVWNEVRRMEDNRLHCHVIPHHPQLGIYRVIVQGNVGATGRVDEIMVQLGQKMCSCGKWATLHMPCVHVYAVCRYCNITVDDFMPSVFSIQS</sequence>
<keyword evidence="8" id="KW-1185">Reference proteome</keyword>
<keyword evidence="2 4" id="KW-0863">Zinc-finger</keyword>
<dbReference type="OrthoDB" id="1305499at2759"/>
<feature type="domain" description="SWIM-type" evidence="6">
    <location>
        <begin position="637"/>
        <end position="669"/>
    </location>
</feature>
<protein>
    <recommendedName>
        <fullName evidence="6">SWIM-type domain-containing protein</fullName>
    </recommendedName>
</protein>
<dbReference type="Pfam" id="PF10551">
    <property type="entry name" value="MULE"/>
    <property type="match status" value="1"/>
</dbReference>
<dbReference type="PANTHER" id="PTHR31973:SF195">
    <property type="entry name" value="MUDR FAMILY TRANSPOSASE"/>
    <property type="match status" value="1"/>
</dbReference>
<feature type="region of interest" description="Disordered" evidence="5">
    <location>
        <begin position="185"/>
        <end position="255"/>
    </location>
</feature>